<evidence type="ECO:0000256" key="1">
    <source>
        <dbReference type="ARBA" id="ARBA00025604"/>
    </source>
</evidence>
<dbReference type="EMBL" id="CP002360">
    <property type="protein sequence ID" value="AEE96007.1"/>
    <property type="molecule type" value="Genomic_DNA"/>
</dbReference>
<evidence type="ECO:0000313" key="5">
    <source>
        <dbReference type="Proteomes" id="UP000008457"/>
    </source>
</evidence>
<sequence length="130" mass="14611">MTLQVGNIVDGTVSGITKFGAFIKLPDGSTGLVHISEIADFYVADIKDQLKENDRVRVKVLSIGDDGKIRLSIKKAKQPENVSINNQNKEQALSFEDRLAQFLKDSEERLNDLKQNQEAKQRGGYSRRYV</sequence>
<dbReference type="AlphaFoldDB" id="F4A1H3"/>
<dbReference type="FunFam" id="2.40.50.140:FF:000103">
    <property type="entry name" value="protein RRP5 homolog"/>
    <property type="match status" value="1"/>
</dbReference>
<comment type="function">
    <text evidence="1">Binds mRNA; thus facilitating recognition of the initiation point. It is needed to translate mRNA with a short Shine-Dalgarno (SD) purine-rich sequence.</text>
</comment>
<dbReference type="InterPro" id="IPR003029">
    <property type="entry name" value="S1_domain"/>
</dbReference>
<dbReference type="SUPFAM" id="SSF50249">
    <property type="entry name" value="Nucleic acid-binding proteins"/>
    <property type="match status" value="1"/>
</dbReference>
<evidence type="ECO:0000259" key="3">
    <source>
        <dbReference type="PROSITE" id="PS50126"/>
    </source>
</evidence>
<dbReference type="SMART" id="SM00316">
    <property type="entry name" value="S1"/>
    <property type="match status" value="1"/>
</dbReference>
<dbReference type="InterPro" id="IPR050437">
    <property type="entry name" value="Ribos_protein_bS1-like"/>
</dbReference>
<feature type="coiled-coil region" evidence="2">
    <location>
        <begin position="96"/>
        <end position="123"/>
    </location>
</feature>
<proteinExistence type="predicted"/>
<dbReference type="RefSeq" id="WP_013780437.1">
    <property type="nucleotide sequence ID" value="NC_015520.1"/>
</dbReference>
<dbReference type="KEGG" id="mas:Mahau_0809"/>
<feature type="domain" description="S1 motif" evidence="3">
    <location>
        <begin position="6"/>
        <end position="74"/>
    </location>
</feature>
<dbReference type="InterPro" id="IPR012340">
    <property type="entry name" value="NA-bd_OB-fold"/>
</dbReference>
<dbReference type="GO" id="GO:0006412">
    <property type="term" value="P:translation"/>
    <property type="evidence" value="ECO:0007669"/>
    <property type="project" value="TreeGrafter"/>
</dbReference>
<dbReference type="STRING" id="697281.Mahau_0809"/>
<dbReference type="PANTHER" id="PTHR10724">
    <property type="entry name" value="30S RIBOSOMAL PROTEIN S1"/>
    <property type="match status" value="1"/>
</dbReference>
<dbReference type="GO" id="GO:0003735">
    <property type="term" value="F:structural constituent of ribosome"/>
    <property type="evidence" value="ECO:0007669"/>
    <property type="project" value="TreeGrafter"/>
</dbReference>
<accession>F4A1H3</accession>
<dbReference type="eggNOG" id="COG1098">
    <property type="taxonomic scope" value="Bacteria"/>
</dbReference>
<dbReference type="Proteomes" id="UP000008457">
    <property type="component" value="Chromosome"/>
</dbReference>
<dbReference type="PROSITE" id="PS50126">
    <property type="entry name" value="S1"/>
    <property type="match status" value="1"/>
</dbReference>
<dbReference type="Gene3D" id="2.40.50.140">
    <property type="entry name" value="Nucleic acid-binding proteins"/>
    <property type="match status" value="1"/>
</dbReference>
<reference evidence="5" key="1">
    <citation type="submission" date="2010-11" db="EMBL/GenBank/DDBJ databases">
        <title>The complete genome of Mahella australiensis DSM 15567.</title>
        <authorList>
            <consortium name="US DOE Joint Genome Institute (JGI-PGF)"/>
            <person name="Lucas S."/>
            <person name="Copeland A."/>
            <person name="Lapidus A."/>
            <person name="Bruce D."/>
            <person name="Goodwin L."/>
            <person name="Pitluck S."/>
            <person name="Kyrpides N."/>
            <person name="Mavromatis K."/>
            <person name="Pagani I."/>
            <person name="Ivanova N."/>
            <person name="Teshima H."/>
            <person name="Brettin T."/>
            <person name="Detter J.C."/>
            <person name="Han C."/>
            <person name="Tapia R."/>
            <person name="Land M."/>
            <person name="Hauser L."/>
            <person name="Markowitz V."/>
            <person name="Cheng J.-F."/>
            <person name="Hugenholtz P."/>
            <person name="Woyke T."/>
            <person name="Wu D."/>
            <person name="Spring S."/>
            <person name="Pukall R."/>
            <person name="Steenblock K."/>
            <person name="Schneider S."/>
            <person name="Klenk H.-P."/>
            <person name="Eisen J.A."/>
        </authorList>
    </citation>
    <scope>NUCLEOTIDE SEQUENCE [LARGE SCALE GENOMIC DNA]</scope>
    <source>
        <strain evidence="5">DSM 15567 / CIP 107919 / 50-1 BON</strain>
    </source>
</reference>
<organism evidence="4 5">
    <name type="scientific">Mahella australiensis (strain DSM 15567 / CIP 107919 / 50-1 BON)</name>
    <dbReference type="NCBI Taxonomy" id="697281"/>
    <lineage>
        <taxon>Bacteria</taxon>
        <taxon>Bacillati</taxon>
        <taxon>Bacillota</taxon>
        <taxon>Clostridia</taxon>
        <taxon>Thermoanaerobacterales</taxon>
        <taxon>Thermoanaerobacterales Family IV. Incertae Sedis</taxon>
        <taxon>Mahella</taxon>
    </lineage>
</organism>
<evidence type="ECO:0000256" key="2">
    <source>
        <dbReference type="SAM" id="Coils"/>
    </source>
</evidence>
<keyword evidence="2" id="KW-0175">Coiled coil</keyword>
<dbReference type="HOGENOM" id="CLU_128762_0_0_9"/>
<protein>
    <submittedName>
        <fullName evidence="4">RNA binding S1 domain protein</fullName>
    </submittedName>
</protein>
<dbReference type="OrthoDB" id="9810507at2"/>
<evidence type="ECO:0000313" key="4">
    <source>
        <dbReference type="EMBL" id="AEE96007.1"/>
    </source>
</evidence>
<dbReference type="GO" id="GO:0003729">
    <property type="term" value="F:mRNA binding"/>
    <property type="evidence" value="ECO:0007669"/>
    <property type="project" value="TreeGrafter"/>
</dbReference>
<name>F4A1H3_MAHA5</name>
<dbReference type="Pfam" id="PF00575">
    <property type="entry name" value="S1"/>
    <property type="match status" value="1"/>
</dbReference>
<reference evidence="4 5" key="2">
    <citation type="journal article" date="2011" name="Stand. Genomic Sci.">
        <title>Complete genome sequence of Mahella australiensis type strain (50-1 BON).</title>
        <authorList>
            <person name="Sikorski J."/>
            <person name="Teshima H."/>
            <person name="Nolan M."/>
            <person name="Lucas S."/>
            <person name="Hammon N."/>
            <person name="Deshpande S."/>
            <person name="Cheng J.F."/>
            <person name="Pitluck S."/>
            <person name="Liolios K."/>
            <person name="Pagani I."/>
            <person name="Ivanova N."/>
            <person name="Huntemann M."/>
            <person name="Mavromatis K."/>
            <person name="Ovchinikova G."/>
            <person name="Pati A."/>
            <person name="Tapia R."/>
            <person name="Han C."/>
            <person name="Goodwin L."/>
            <person name="Chen A."/>
            <person name="Palaniappan K."/>
            <person name="Land M."/>
            <person name="Hauser L."/>
            <person name="Ngatchou-Djao O.D."/>
            <person name="Rohde M."/>
            <person name="Pukall R."/>
            <person name="Spring S."/>
            <person name="Abt B."/>
            <person name="Goker M."/>
            <person name="Detter J.C."/>
            <person name="Woyke T."/>
            <person name="Bristow J."/>
            <person name="Markowitz V."/>
            <person name="Hugenholtz P."/>
            <person name="Eisen J.A."/>
            <person name="Kyrpides N.C."/>
            <person name="Klenk H.P."/>
            <person name="Lapidus A."/>
        </authorList>
    </citation>
    <scope>NUCLEOTIDE SEQUENCE [LARGE SCALE GENOMIC DNA]</scope>
    <source>
        <strain evidence="5">DSM 15567 / CIP 107919 / 50-1 BON</strain>
    </source>
</reference>
<gene>
    <name evidence="4" type="ordered locus">Mahau_0809</name>
</gene>
<keyword evidence="5" id="KW-1185">Reference proteome</keyword>